<sequence length="89" mass="9848">MKGYAFLEMTYTATLTGKQQLTIPADLFRRLNWKIGQKVLISQNGSVLSVTAALDLIDRLAGSVPLPKKFKGLTIDQIIDRATSENHSK</sequence>
<comment type="caution">
    <text evidence="2">The sequence shown here is derived from an EMBL/GenBank/DDBJ whole genome shotgun (WGS) entry which is preliminary data.</text>
</comment>
<proteinExistence type="predicted"/>
<dbReference type="Proteomes" id="UP000034264">
    <property type="component" value="Unassembled WGS sequence"/>
</dbReference>
<dbReference type="SUPFAM" id="SSF89447">
    <property type="entry name" value="AbrB/MazE/MraZ-like"/>
    <property type="match status" value="1"/>
</dbReference>
<evidence type="ECO:0000313" key="3">
    <source>
        <dbReference type="Proteomes" id="UP000034264"/>
    </source>
</evidence>
<evidence type="ECO:0000259" key="1">
    <source>
        <dbReference type="SMART" id="SM00966"/>
    </source>
</evidence>
<accession>A0A0G1M5C3</accession>
<evidence type="ECO:0000313" key="2">
    <source>
        <dbReference type="EMBL" id="KKU03476.1"/>
    </source>
</evidence>
<reference evidence="2 3" key="1">
    <citation type="journal article" date="2015" name="Nature">
        <title>rRNA introns, odd ribosomes, and small enigmatic genomes across a large radiation of phyla.</title>
        <authorList>
            <person name="Brown C.T."/>
            <person name="Hug L.A."/>
            <person name="Thomas B.C."/>
            <person name="Sharon I."/>
            <person name="Castelle C.J."/>
            <person name="Singh A."/>
            <person name="Wilkins M.J."/>
            <person name="Williams K.H."/>
            <person name="Banfield J.F."/>
        </authorList>
    </citation>
    <scope>NUCLEOTIDE SEQUENCE [LARGE SCALE GENOMIC DNA]</scope>
</reference>
<feature type="domain" description="SpoVT-AbrB" evidence="1">
    <location>
        <begin position="13"/>
        <end position="58"/>
    </location>
</feature>
<name>A0A0G1M5C3_9BACT</name>
<organism evidence="2 3">
    <name type="scientific">Candidatus Amesbacteria bacterium GW2011_GWC2_45_19</name>
    <dbReference type="NCBI Taxonomy" id="1618366"/>
    <lineage>
        <taxon>Bacteria</taxon>
        <taxon>Candidatus Amesiibacteriota</taxon>
    </lineage>
</organism>
<protein>
    <recommendedName>
        <fullName evidence="1">SpoVT-AbrB domain-containing protein</fullName>
    </recommendedName>
</protein>
<dbReference type="GO" id="GO:0003677">
    <property type="term" value="F:DNA binding"/>
    <property type="evidence" value="ECO:0007669"/>
    <property type="project" value="InterPro"/>
</dbReference>
<dbReference type="SMART" id="SM00966">
    <property type="entry name" value="SpoVT_AbrB"/>
    <property type="match status" value="1"/>
</dbReference>
<dbReference type="InterPro" id="IPR007159">
    <property type="entry name" value="SpoVT-AbrB_dom"/>
</dbReference>
<dbReference type="InterPro" id="IPR037914">
    <property type="entry name" value="SpoVT-AbrB_sf"/>
</dbReference>
<dbReference type="AlphaFoldDB" id="A0A0G1M5C3"/>
<gene>
    <name evidence="2" type="ORF">UX05_C0001G0105</name>
</gene>
<dbReference type="EMBL" id="LCKS01000001">
    <property type="protein sequence ID" value="KKU03476.1"/>
    <property type="molecule type" value="Genomic_DNA"/>
</dbReference>
<dbReference type="Pfam" id="PF04014">
    <property type="entry name" value="MazE_antitoxin"/>
    <property type="match status" value="1"/>
</dbReference>